<dbReference type="InterPro" id="IPR026461">
    <property type="entry name" value="Trfase_2_rSAM/seldom_assoc"/>
</dbReference>
<dbReference type="SUPFAM" id="SSF53448">
    <property type="entry name" value="Nucleotide-diphospho-sugar transferases"/>
    <property type="match status" value="2"/>
</dbReference>
<dbReference type="RefSeq" id="WP_386819860.1">
    <property type="nucleotide sequence ID" value="NZ_JBHUIT010000008.1"/>
</dbReference>
<dbReference type="InterPro" id="IPR001173">
    <property type="entry name" value="Glyco_trans_2-like"/>
</dbReference>
<dbReference type="Pfam" id="PF00535">
    <property type="entry name" value="Glycos_transf_2"/>
    <property type="match status" value="1"/>
</dbReference>
<dbReference type="Pfam" id="PF09837">
    <property type="entry name" value="DUF2064"/>
    <property type="match status" value="1"/>
</dbReference>
<dbReference type="Gene3D" id="3.90.550.10">
    <property type="entry name" value="Spore Coat Polysaccharide Biosynthesis Protein SpsA, Chain A"/>
    <property type="match status" value="1"/>
</dbReference>
<accession>A0ABW5D734</accession>
<keyword evidence="4" id="KW-0808">Transferase</keyword>
<evidence type="ECO:0000256" key="4">
    <source>
        <dbReference type="ARBA" id="ARBA00022679"/>
    </source>
</evidence>
<keyword evidence="5" id="KW-0472">Membrane</keyword>
<dbReference type="NCBIfam" id="TIGR04282">
    <property type="entry name" value="glyco_like_cofC"/>
    <property type="match status" value="1"/>
</dbReference>
<evidence type="ECO:0000256" key="2">
    <source>
        <dbReference type="ARBA" id="ARBA00022475"/>
    </source>
</evidence>
<dbReference type="CDD" id="cd02522">
    <property type="entry name" value="GT_2_like_a"/>
    <property type="match status" value="1"/>
</dbReference>
<feature type="domain" description="Glycosyltransferase 2-like" evidence="6">
    <location>
        <begin position="213"/>
        <end position="317"/>
    </location>
</feature>
<comment type="caution">
    <text evidence="7">The sequence shown here is derived from an EMBL/GenBank/DDBJ whole genome shotgun (WGS) entry which is preliminary data.</text>
</comment>
<name>A0ABW5D734_9BACT</name>
<gene>
    <name evidence="7" type="ORF">ACFSSA_07785</name>
</gene>
<keyword evidence="2" id="KW-1003">Cell membrane</keyword>
<comment type="subcellular location">
    <subcellularLocation>
        <location evidence="1">Cell membrane</location>
    </subcellularLocation>
</comment>
<evidence type="ECO:0000313" key="8">
    <source>
        <dbReference type="Proteomes" id="UP001597375"/>
    </source>
</evidence>
<reference evidence="8" key="1">
    <citation type="journal article" date="2019" name="Int. J. Syst. Evol. Microbiol.">
        <title>The Global Catalogue of Microorganisms (GCM) 10K type strain sequencing project: providing services to taxonomists for standard genome sequencing and annotation.</title>
        <authorList>
            <consortium name="The Broad Institute Genomics Platform"/>
            <consortium name="The Broad Institute Genome Sequencing Center for Infectious Disease"/>
            <person name="Wu L."/>
            <person name="Ma J."/>
        </authorList>
    </citation>
    <scope>NUCLEOTIDE SEQUENCE [LARGE SCALE GENOMIC DNA]</scope>
    <source>
        <strain evidence="8">CGMCC 4.7106</strain>
    </source>
</reference>
<evidence type="ECO:0000256" key="1">
    <source>
        <dbReference type="ARBA" id="ARBA00004236"/>
    </source>
</evidence>
<proteinExistence type="predicted"/>
<evidence type="ECO:0000256" key="3">
    <source>
        <dbReference type="ARBA" id="ARBA00022676"/>
    </source>
</evidence>
<dbReference type="NCBIfam" id="TIGR04283">
    <property type="entry name" value="glyco_like_mftF"/>
    <property type="match status" value="1"/>
</dbReference>
<dbReference type="InterPro" id="IPR029044">
    <property type="entry name" value="Nucleotide-diphossugar_trans"/>
</dbReference>
<keyword evidence="3" id="KW-0328">Glycosyltransferase</keyword>
<dbReference type="InterPro" id="IPR018641">
    <property type="entry name" value="Trfase_1_rSAM/seldom-assoc"/>
</dbReference>
<protein>
    <submittedName>
        <fullName evidence="7">TIGR04283 family arsenosugar biosynthesis glycosyltransferase</fullName>
    </submittedName>
</protein>
<keyword evidence="8" id="KW-1185">Reference proteome</keyword>
<evidence type="ECO:0000313" key="7">
    <source>
        <dbReference type="EMBL" id="MFD2256571.1"/>
    </source>
</evidence>
<dbReference type="EMBL" id="JBHUIT010000008">
    <property type="protein sequence ID" value="MFD2256571.1"/>
    <property type="molecule type" value="Genomic_DNA"/>
</dbReference>
<organism evidence="7 8">
    <name type="scientific">Luteolibacter algae</name>
    <dbReference type="NCBI Taxonomy" id="454151"/>
    <lineage>
        <taxon>Bacteria</taxon>
        <taxon>Pseudomonadati</taxon>
        <taxon>Verrucomicrobiota</taxon>
        <taxon>Verrucomicrobiia</taxon>
        <taxon>Verrucomicrobiales</taxon>
        <taxon>Verrucomicrobiaceae</taxon>
        <taxon>Luteolibacter</taxon>
    </lineage>
</organism>
<dbReference type="PANTHER" id="PTHR43646">
    <property type="entry name" value="GLYCOSYLTRANSFERASE"/>
    <property type="match status" value="1"/>
</dbReference>
<evidence type="ECO:0000259" key="6">
    <source>
        <dbReference type="Pfam" id="PF00535"/>
    </source>
</evidence>
<evidence type="ECO:0000256" key="5">
    <source>
        <dbReference type="ARBA" id="ARBA00023136"/>
    </source>
</evidence>
<dbReference type="PANTHER" id="PTHR43646:SF2">
    <property type="entry name" value="GLYCOSYLTRANSFERASE 2-LIKE DOMAIN-CONTAINING PROTEIN"/>
    <property type="match status" value="1"/>
</dbReference>
<sequence>MKDRAAHVLVMTRLPREGRNKTRLIPALGSAGASRFHDRLARHSIARASAYCQIAGAHLTVLLEGGGPFDGREWLGDWDLDCRGQCEGDLGRRMHTAISNAFAEGAGCAILIGTDCPSIDEEIFSEIARLLTKNDLVYVPAEDGGYCLIAMNQPYSCVFHDIPWGSGTVLENSLRAAKIAGIKTALSDPLSDVDLPEDLLHARTSLERGASISVVIPTFNEAETIAPLIKSLAHPQIDEIIVADGGSTDNTRAIAIRAGAKVISTDKSRAKQMNQGAMLAQSEFVCFLHADSIPPKEFAAEILSILNTPGVAAGAFRFQLGGEKIAIAAIMELFVDLRCRIFHTPYGDQGIFVRCSIFNHLGGFPDLPILEDLYLIKKLSKIGKIQISRASMVTSSRRWENGGILQTFLRHQLILLLDRFGFSPGILAKLR</sequence>
<dbReference type="Proteomes" id="UP001597375">
    <property type="component" value="Unassembled WGS sequence"/>
</dbReference>